<dbReference type="Pfam" id="PF13006">
    <property type="entry name" value="Nterm_IS4"/>
    <property type="match status" value="1"/>
</dbReference>
<dbReference type="PATRIC" id="fig|1365253.3.peg.3248"/>
<organism evidence="2 3">
    <name type="scientific">Pseudoalteromonas luteoviolacea NCIMB 1942</name>
    <dbReference type="NCBI Taxonomy" id="1365253"/>
    <lineage>
        <taxon>Bacteria</taxon>
        <taxon>Pseudomonadati</taxon>
        <taxon>Pseudomonadota</taxon>
        <taxon>Gammaproteobacteria</taxon>
        <taxon>Alteromonadales</taxon>
        <taxon>Pseudoalteromonadaceae</taxon>
        <taxon>Pseudoalteromonas</taxon>
    </lineage>
</organism>
<evidence type="ECO:0000313" key="2">
    <source>
        <dbReference type="EMBL" id="KZN46052.1"/>
    </source>
</evidence>
<protein>
    <recommendedName>
        <fullName evidence="1">Transposase IS4 N-terminal domain-containing protein</fullName>
    </recommendedName>
</protein>
<sequence length="78" mass="8738">MAFFRNEPIAEVARRLNICADGLADEKLLAKSALTEARKRLGKNTINGDESVTRKVAGMDYKYSLLIVLYSEHMAMMS</sequence>
<dbReference type="AlphaFoldDB" id="A0A167B1H9"/>
<comment type="caution">
    <text evidence="2">The sequence shown here is derived from an EMBL/GenBank/DDBJ whole genome shotgun (WGS) entry which is preliminary data.</text>
</comment>
<feature type="domain" description="Transposase IS4 N-terminal" evidence="1">
    <location>
        <begin position="1"/>
        <end position="45"/>
    </location>
</feature>
<proteinExistence type="predicted"/>
<dbReference type="EMBL" id="AUXT01000173">
    <property type="protein sequence ID" value="KZN46052.1"/>
    <property type="molecule type" value="Genomic_DNA"/>
</dbReference>
<dbReference type="Proteomes" id="UP000076587">
    <property type="component" value="Unassembled WGS sequence"/>
</dbReference>
<evidence type="ECO:0000313" key="3">
    <source>
        <dbReference type="Proteomes" id="UP000076587"/>
    </source>
</evidence>
<dbReference type="InterPro" id="IPR024473">
    <property type="entry name" value="Transposases_IS4_N"/>
</dbReference>
<reference evidence="2 3" key="1">
    <citation type="submission" date="2013-07" db="EMBL/GenBank/DDBJ databases">
        <title>Comparative Genomic and Metabolomic Analysis of Twelve Strains of Pseudoalteromonas luteoviolacea.</title>
        <authorList>
            <person name="Vynne N.G."/>
            <person name="Mansson M."/>
            <person name="Gram L."/>
        </authorList>
    </citation>
    <scope>NUCLEOTIDE SEQUENCE [LARGE SCALE GENOMIC DNA]</scope>
    <source>
        <strain evidence="2 3">NCIMB 1942</strain>
    </source>
</reference>
<gene>
    <name evidence="2" type="ORF">N482_13395</name>
</gene>
<accession>A0A167B1H9</accession>
<evidence type="ECO:0000259" key="1">
    <source>
        <dbReference type="Pfam" id="PF13006"/>
    </source>
</evidence>
<name>A0A167B1H9_9GAMM</name>